<keyword evidence="1" id="KW-0732">Signal</keyword>
<comment type="caution">
    <text evidence="2">The sequence shown here is derived from an EMBL/GenBank/DDBJ whole genome shotgun (WGS) entry which is preliminary data.</text>
</comment>
<keyword evidence="3" id="KW-1185">Reference proteome</keyword>
<dbReference type="AlphaFoldDB" id="A0A3E1Q8M2"/>
<dbReference type="Gene3D" id="3.10.450.50">
    <property type="match status" value="1"/>
</dbReference>
<evidence type="ECO:0000313" key="2">
    <source>
        <dbReference type="EMBL" id="RFN58483.1"/>
    </source>
</evidence>
<dbReference type="RefSeq" id="WP_117160429.1">
    <property type="nucleotide sequence ID" value="NZ_QVID01000002.1"/>
</dbReference>
<dbReference type="SUPFAM" id="SSF54427">
    <property type="entry name" value="NTF2-like"/>
    <property type="match status" value="1"/>
</dbReference>
<organism evidence="2 3">
    <name type="scientific">Marixanthomonas ophiurae</name>
    <dbReference type="NCBI Taxonomy" id="387659"/>
    <lineage>
        <taxon>Bacteria</taxon>
        <taxon>Pseudomonadati</taxon>
        <taxon>Bacteroidota</taxon>
        <taxon>Flavobacteriia</taxon>
        <taxon>Flavobacteriales</taxon>
        <taxon>Flavobacteriaceae</taxon>
        <taxon>Marixanthomonas</taxon>
    </lineage>
</organism>
<proteinExistence type="predicted"/>
<dbReference type="InterPro" id="IPR032710">
    <property type="entry name" value="NTF2-like_dom_sf"/>
</dbReference>
<dbReference type="InterPro" id="IPR039437">
    <property type="entry name" value="FrzH/put_lumazine-bd"/>
</dbReference>
<name>A0A3E1Q8M2_9FLAO</name>
<dbReference type="Pfam" id="PF12893">
    <property type="entry name" value="Lumazine_bd_2"/>
    <property type="match status" value="1"/>
</dbReference>
<sequence>MTRFLFVFSFLCSSIIFAQGSFSEKDAQQVIDTFFEGFHEGDTVKMKSVMAPDMIMQRAFTDKNGVGKISTGNASDFIMSIAKRPADQKWEEKILDYKINIDGSLAHVWTPYEFWFNEEFSHCGANAFTLAKIDNGWKIIHIIDSRRTADCN</sequence>
<feature type="chain" id="PRO_5017813404" evidence="1">
    <location>
        <begin position="19"/>
        <end position="152"/>
    </location>
</feature>
<gene>
    <name evidence="2" type="ORF">DZ858_11775</name>
</gene>
<dbReference type="OrthoDB" id="117186at2"/>
<evidence type="ECO:0000256" key="1">
    <source>
        <dbReference type="SAM" id="SignalP"/>
    </source>
</evidence>
<evidence type="ECO:0000313" key="3">
    <source>
        <dbReference type="Proteomes" id="UP000261082"/>
    </source>
</evidence>
<dbReference type="EMBL" id="QVID01000002">
    <property type="protein sequence ID" value="RFN58483.1"/>
    <property type="molecule type" value="Genomic_DNA"/>
</dbReference>
<protein>
    <submittedName>
        <fullName evidence="2">Nuclear transport factor 2 family protein</fullName>
    </submittedName>
</protein>
<dbReference type="Proteomes" id="UP000261082">
    <property type="component" value="Unassembled WGS sequence"/>
</dbReference>
<feature type="signal peptide" evidence="1">
    <location>
        <begin position="1"/>
        <end position="18"/>
    </location>
</feature>
<reference evidence="2 3" key="1">
    <citation type="journal article" date="2007" name="Int. J. Syst. Evol. Microbiol.">
        <title>Marixanthomonas ophiurae gen. nov., sp. nov., a marine bacterium of the family Flavobacteriaceae isolated from a deep-sea brittle star.</title>
        <authorList>
            <person name="Romanenko L.A."/>
            <person name="Uchino M."/>
            <person name="Frolova G.M."/>
            <person name="Mikhailov V.V."/>
        </authorList>
    </citation>
    <scope>NUCLEOTIDE SEQUENCE [LARGE SCALE GENOMIC DNA]</scope>
    <source>
        <strain evidence="2 3">KMM 3046</strain>
    </source>
</reference>
<accession>A0A3E1Q8M2</accession>